<name>A0A183DW54_9BILA</name>
<gene>
    <name evidence="2" type="ORF">GPUH_LOCUS12945</name>
</gene>
<dbReference type="GO" id="GO:0019005">
    <property type="term" value="C:SCF ubiquitin ligase complex"/>
    <property type="evidence" value="ECO:0007669"/>
    <property type="project" value="TreeGrafter"/>
</dbReference>
<dbReference type="Gene3D" id="2.60.120.260">
    <property type="entry name" value="Galactose-binding domain-like"/>
    <property type="match status" value="3"/>
</dbReference>
<dbReference type="InterPro" id="IPR039752">
    <property type="entry name" value="F-box_only"/>
</dbReference>
<feature type="domain" description="FBA" evidence="1">
    <location>
        <begin position="1"/>
        <end position="264"/>
    </location>
</feature>
<dbReference type="SMART" id="SM01198">
    <property type="entry name" value="FBA"/>
    <property type="match status" value="1"/>
</dbReference>
<evidence type="ECO:0000313" key="2">
    <source>
        <dbReference type="EMBL" id="VDN21349.1"/>
    </source>
</evidence>
<reference evidence="2 3" key="2">
    <citation type="submission" date="2018-11" db="EMBL/GenBank/DDBJ databases">
        <authorList>
            <consortium name="Pathogen Informatics"/>
        </authorList>
    </citation>
    <scope>NUCLEOTIDE SEQUENCE [LARGE SCALE GENOMIC DNA]</scope>
</reference>
<dbReference type="Pfam" id="PF04300">
    <property type="entry name" value="FBA"/>
    <property type="match status" value="3"/>
</dbReference>
<protein>
    <submittedName>
        <fullName evidence="4">FBA domain-containing protein</fullName>
    </submittedName>
</protein>
<reference evidence="4" key="1">
    <citation type="submission" date="2016-06" db="UniProtKB">
        <authorList>
            <consortium name="WormBaseParasite"/>
        </authorList>
    </citation>
    <scope>IDENTIFICATION</scope>
</reference>
<feature type="domain" description="FBA" evidence="1">
    <location>
        <begin position="262"/>
        <end position="306"/>
    </location>
</feature>
<sequence length="321" mass="37378">MEGICLPSEVGWHLSVLSHRFQIECPPEGCSSCLEEDIPVAFATSHDWCRKHQIIDLWKEGIEPSFLDEFRPPITVSERYNCRHDCASTYTLYVELMRDDRRDFTNIEELQNVRREIFNFSRDSFAFQPSFLDEFRPPITVSERYNCRHDCASTYTLYVELMRDDHRDFTNIEELQNVRREIFNVGVDFGGNHLGSDATTPSSITRIRRMQSSTDALWQKIEHTFENYPKGTRYVVFEDAGCDDQFWAGHYGSKMAKATIIKVEHTFENYPKGTRYVIFEDAGCDDQFWAGHYGSKMAKATIIVNYGSGQRRRSSRRRSSG</sequence>
<dbReference type="PANTHER" id="PTHR12125:SF5">
    <property type="entry name" value="F-BOX DOMAIN-CONTAINING PROTEIN"/>
    <property type="match status" value="1"/>
</dbReference>
<evidence type="ECO:0000313" key="4">
    <source>
        <dbReference type="WBParaSite" id="GPUH_0001295901-mRNA-1"/>
    </source>
</evidence>
<evidence type="ECO:0000313" key="3">
    <source>
        <dbReference type="Proteomes" id="UP000271098"/>
    </source>
</evidence>
<dbReference type="PANTHER" id="PTHR12125">
    <property type="entry name" value="F-BOX ONLY PROTEIN 6-LIKE PROTEIN"/>
    <property type="match status" value="1"/>
</dbReference>
<dbReference type="InterPro" id="IPR008979">
    <property type="entry name" value="Galactose-bd-like_sf"/>
</dbReference>
<dbReference type="GO" id="GO:0061630">
    <property type="term" value="F:ubiquitin protein ligase activity"/>
    <property type="evidence" value="ECO:0007669"/>
    <property type="project" value="TreeGrafter"/>
</dbReference>
<dbReference type="GO" id="GO:0036503">
    <property type="term" value="P:ERAD pathway"/>
    <property type="evidence" value="ECO:0007669"/>
    <property type="project" value="TreeGrafter"/>
</dbReference>
<dbReference type="GO" id="GO:0006516">
    <property type="term" value="P:glycoprotein catabolic process"/>
    <property type="evidence" value="ECO:0007669"/>
    <property type="project" value="TreeGrafter"/>
</dbReference>
<proteinExistence type="predicted"/>
<evidence type="ECO:0000259" key="1">
    <source>
        <dbReference type="PROSITE" id="PS51114"/>
    </source>
</evidence>
<keyword evidence="3" id="KW-1185">Reference proteome</keyword>
<dbReference type="PROSITE" id="PS51114">
    <property type="entry name" value="FBA"/>
    <property type="match status" value="2"/>
</dbReference>
<organism evidence="4">
    <name type="scientific">Gongylonema pulchrum</name>
    <dbReference type="NCBI Taxonomy" id="637853"/>
    <lineage>
        <taxon>Eukaryota</taxon>
        <taxon>Metazoa</taxon>
        <taxon>Ecdysozoa</taxon>
        <taxon>Nematoda</taxon>
        <taxon>Chromadorea</taxon>
        <taxon>Rhabditida</taxon>
        <taxon>Spirurina</taxon>
        <taxon>Spiruromorpha</taxon>
        <taxon>Spiruroidea</taxon>
        <taxon>Gongylonematidae</taxon>
        <taxon>Gongylonema</taxon>
    </lineage>
</organism>
<dbReference type="SUPFAM" id="SSF49785">
    <property type="entry name" value="Galactose-binding domain-like"/>
    <property type="match status" value="3"/>
</dbReference>
<dbReference type="Proteomes" id="UP000271098">
    <property type="component" value="Unassembled WGS sequence"/>
</dbReference>
<dbReference type="EMBL" id="UYRT01079762">
    <property type="protein sequence ID" value="VDN21349.1"/>
    <property type="molecule type" value="Genomic_DNA"/>
</dbReference>
<dbReference type="WBParaSite" id="GPUH_0001295901-mRNA-1">
    <property type="protein sequence ID" value="GPUH_0001295901-mRNA-1"/>
    <property type="gene ID" value="GPUH_0001295901"/>
</dbReference>
<dbReference type="AlphaFoldDB" id="A0A183DW54"/>
<dbReference type="GO" id="GO:0005737">
    <property type="term" value="C:cytoplasm"/>
    <property type="evidence" value="ECO:0007669"/>
    <property type="project" value="TreeGrafter"/>
</dbReference>
<accession>A0A183DW54</accession>
<dbReference type="GO" id="GO:0031146">
    <property type="term" value="P:SCF-dependent proteasomal ubiquitin-dependent protein catabolic process"/>
    <property type="evidence" value="ECO:0007669"/>
    <property type="project" value="TreeGrafter"/>
</dbReference>
<dbReference type="InterPro" id="IPR007397">
    <property type="entry name" value="F-box-assoc_dom"/>
</dbReference>
<dbReference type="OrthoDB" id="1107553at2759"/>